<reference evidence="1" key="1">
    <citation type="submission" date="2018-05" db="EMBL/GenBank/DDBJ databases">
        <authorList>
            <person name="Lanie J.A."/>
            <person name="Ng W.-L."/>
            <person name="Kazmierczak K.M."/>
            <person name="Andrzejewski T.M."/>
            <person name="Davidsen T.M."/>
            <person name="Wayne K.J."/>
            <person name="Tettelin H."/>
            <person name="Glass J.I."/>
            <person name="Rusch D."/>
            <person name="Podicherti R."/>
            <person name="Tsui H.-C.T."/>
            <person name="Winkler M.E."/>
        </authorList>
    </citation>
    <scope>NUCLEOTIDE SEQUENCE</scope>
</reference>
<organism evidence="1">
    <name type="scientific">marine metagenome</name>
    <dbReference type="NCBI Taxonomy" id="408172"/>
    <lineage>
        <taxon>unclassified sequences</taxon>
        <taxon>metagenomes</taxon>
        <taxon>ecological metagenomes</taxon>
    </lineage>
</organism>
<dbReference type="AlphaFoldDB" id="A0A382DGJ1"/>
<accession>A0A382DGJ1</accession>
<proteinExistence type="predicted"/>
<sequence>MIRMIRKYKKLVYFLHALVHNGNISVQLSKLATNELHSVYTAHT</sequence>
<evidence type="ECO:0000313" key="1">
    <source>
        <dbReference type="EMBL" id="SVB37345.1"/>
    </source>
</evidence>
<gene>
    <name evidence="1" type="ORF">METZ01_LOCUS190199</name>
</gene>
<name>A0A382DGJ1_9ZZZZ</name>
<feature type="non-terminal residue" evidence="1">
    <location>
        <position position="44"/>
    </location>
</feature>
<protein>
    <submittedName>
        <fullName evidence="1">Uncharacterized protein</fullName>
    </submittedName>
</protein>
<dbReference type="EMBL" id="UINC01039204">
    <property type="protein sequence ID" value="SVB37345.1"/>
    <property type="molecule type" value="Genomic_DNA"/>
</dbReference>